<dbReference type="RefSeq" id="WP_143152594.1">
    <property type="nucleotide sequence ID" value="NZ_FQXC01000001.1"/>
</dbReference>
<dbReference type="OrthoDB" id="8081243at2"/>
<dbReference type="Proteomes" id="UP000184221">
    <property type="component" value="Unassembled WGS sequence"/>
</dbReference>
<dbReference type="EMBL" id="FQXC01000001">
    <property type="protein sequence ID" value="SHG82332.1"/>
    <property type="molecule type" value="Genomic_DNA"/>
</dbReference>
<evidence type="ECO:0000313" key="2">
    <source>
        <dbReference type="Proteomes" id="UP000184221"/>
    </source>
</evidence>
<keyword evidence="2" id="KW-1185">Reference proteome</keyword>
<name>A0A1M5MYX6_9RHOB</name>
<proteinExistence type="predicted"/>
<reference evidence="1 2" key="1">
    <citation type="submission" date="2016-11" db="EMBL/GenBank/DDBJ databases">
        <authorList>
            <person name="Jaros S."/>
            <person name="Januszkiewicz K."/>
            <person name="Wedrychowicz H."/>
        </authorList>
    </citation>
    <scope>NUCLEOTIDE SEQUENCE [LARGE SCALE GENOMIC DNA]</scope>
    <source>
        <strain evidence="1 2">DSM 29431</strain>
    </source>
</reference>
<evidence type="ECO:0000313" key="1">
    <source>
        <dbReference type="EMBL" id="SHG82332.1"/>
    </source>
</evidence>
<protein>
    <submittedName>
        <fullName evidence="1">Uncharacterized protein</fullName>
    </submittedName>
</protein>
<organism evidence="1 2">
    <name type="scientific">Marivita hallyeonensis</name>
    <dbReference type="NCBI Taxonomy" id="996342"/>
    <lineage>
        <taxon>Bacteria</taxon>
        <taxon>Pseudomonadati</taxon>
        <taxon>Pseudomonadota</taxon>
        <taxon>Alphaproteobacteria</taxon>
        <taxon>Rhodobacterales</taxon>
        <taxon>Roseobacteraceae</taxon>
        <taxon>Marivita</taxon>
    </lineage>
</organism>
<accession>A0A1M5MYX6</accession>
<sequence>MEHLKPFKEREVLRIESVNTQGWQLKRYAILADGRAFDAEVAAAATDETLKRLPKAGSLTDTAGNHGIGFQIIHFAETAVVSPVFYWQWGSVLAQPFQIKAHWDEPTVFKDGVDEIVGCIWEMNIVRDEVTAWTETMLGRSQNRLAQVSDYLNFGL</sequence>
<dbReference type="AlphaFoldDB" id="A0A1M5MYX6"/>
<dbReference type="STRING" id="996342.SAMN05443551_0704"/>
<gene>
    <name evidence="1" type="ORF">SAMN05443551_0704</name>
</gene>